<proteinExistence type="predicted"/>
<name>A0AAV4SFG4_9ARAC</name>
<dbReference type="AlphaFoldDB" id="A0AAV4SFG4"/>
<reference evidence="1 2" key="1">
    <citation type="submission" date="2021-06" db="EMBL/GenBank/DDBJ databases">
        <title>Caerostris darwini draft genome.</title>
        <authorList>
            <person name="Kono N."/>
            <person name="Arakawa K."/>
        </authorList>
    </citation>
    <scope>NUCLEOTIDE SEQUENCE [LARGE SCALE GENOMIC DNA]</scope>
</reference>
<evidence type="ECO:0000313" key="2">
    <source>
        <dbReference type="Proteomes" id="UP001054837"/>
    </source>
</evidence>
<keyword evidence="2" id="KW-1185">Reference proteome</keyword>
<organism evidence="1 2">
    <name type="scientific">Caerostris darwini</name>
    <dbReference type="NCBI Taxonomy" id="1538125"/>
    <lineage>
        <taxon>Eukaryota</taxon>
        <taxon>Metazoa</taxon>
        <taxon>Ecdysozoa</taxon>
        <taxon>Arthropoda</taxon>
        <taxon>Chelicerata</taxon>
        <taxon>Arachnida</taxon>
        <taxon>Araneae</taxon>
        <taxon>Araneomorphae</taxon>
        <taxon>Entelegynae</taxon>
        <taxon>Araneoidea</taxon>
        <taxon>Araneidae</taxon>
        <taxon>Caerostris</taxon>
    </lineage>
</organism>
<accession>A0AAV4SFG4</accession>
<gene>
    <name evidence="1" type="ORF">CDAR_411421</name>
</gene>
<dbReference type="Proteomes" id="UP001054837">
    <property type="component" value="Unassembled WGS sequence"/>
</dbReference>
<evidence type="ECO:0000313" key="1">
    <source>
        <dbReference type="EMBL" id="GIY32054.1"/>
    </source>
</evidence>
<protein>
    <submittedName>
        <fullName evidence="1">Uncharacterized protein</fullName>
    </submittedName>
</protein>
<comment type="caution">
    <text evidence="1">The sequence shown here is derived from an EMBL/GenBank/DDBJ whole genome shotgun (WGS) entry which is preliminary data.</text>
</comment>
<sequence length="118" mass="13222">MNDKSCVTCAWNRLWTAGRTDEIASFVIHHERHRMGREDSVWMEEKVDSGIGTPGMILRVLEKGAFAVAEESTSAQEKKKSKSAEWIEVWGVSNPKNVRKCLTVSSVGVKPDFGCQRP</sequence>
<dbReference type="EMBL" id="BPLQ01007740">
    <property type="protein sequence ID" value="GIY32054.1"/>
    <property type="molecule type" value="Genomic_DNA"/>
</dbReference>